<name>A0A1A8BAK8_NOTFU</name>
<accession>A0A1A8BAK8</accession>
<reference evidence="1" key="2">
    <citation type="submission" date="2016-06" db="EMBL/GenBank/DDBJ databases">
        <title>The genome of a short-lived fish provides insights into sex chromosome evolution and the genetic control of aging.</title>
        <authorList>
            <person name="Reichwald K."/>
            <person name="Felder M."/>
            <person name="Petzold A."/>
            <person name="Koch P."/>
            <person name="Groth M."/>
            <person name="Platzer M."/>
        </authorList>
    </citation>
    <scope>NUCLEOTIDE SEQUENCE</scope>
    <source>
        <tissue evidence="1">Brain</tissue>
    </source>
</reference>
<proteinExistence type="predicted"/>
<organism evidence="1">
    <name type="scientific">Nothobranchius furzeri</name>
    <name type="common">Turquoise killifish</name>
    <dbReference type="NCBI Taxonomy" id="105023"/>
    <lineage>
        <taxon>Eukaryota</taxon>
        <taxon>Metazoa</taxon>
        <taxon>Chordata</taxon>
        <taxon>Craniata</taxon>
        <taxon>Vertebrata</taxon>
        <taxon>Euteleostomi</taxon>
        <taxon>Actinopterygii</taxon>
        <taxon>Neopterygii</taxon>
        <taxon>Teleostei</taxon>
        <taxon>Neoteleostei</taxon>
        <taxon>Acanthomorphata</taxon>
        <taxon>Ovalentaria</taxon>
        <taxon>Atherinomorphae</taxon>
        <taxon>Cyprinodontiformes</taxon>
        <taxon>Nothobranchiidae</taxon>
        <taxon>Nothobranchius</taxon>
    </lineage>
</organism>
<feature type="non-terminal residue" evidence="1">
    <location>
        <position position="56"/>
    </location>
</feature>
<evidence type="ECO:0000313" key="1">
    <source>
        <dbReference type="EMBL" id="SBP63520.1"/>
    </source>
</evidence>
<protein>
    <submittedName>
        <fullName evidence="1">Uncharacterized protein</fullName>
    </submittedName>
</protein>
<dbReference type="AlphaFoldDB" id="A0A1A8BAK8"/>
<dbReference type="EMBL" id="HADY01025035">
    <property type="protein sequence ID" value="SBP63520.1"/>
    <property type="molecule type" value="Transcribed_RNA"/>
</dbReference>
<sequence length="56" mass="6091">MVAECGVVCDDVTKGCHQSFLGQCNNILEHHFFYGLCTGSQNVLMGCMVVQLLALL</sequence>
<reference evidence="1" key="1">
    <citation type="submission" date="2016-05" db="EMBL/GenBank/DDBJ databases">
        <authorList>
            <person name="Lavstsen T."/>
            <person name="Jespersen J.S."/>
        </authorList>
    </citation>
    <scope>NUCLEOTIDE SEQUENCE</scope>
    <source>
        <tissue evidence="1">Brain</tissue>
    </source>
</reference>
<gene>
    <name evidence="1" type="primary">Nfu_g_1_016687</name>
</gene>